<evidence type="ECO:0000313" key="2">
    <source>
        <dbReference type="Proteomes" id="UP001327027"/>
    </source>
</evidence>
<gene>
    <name evidence="1" type="ORF">U6A24_09760</name>
</gene>
<sequence length="133" mass="15863">MDNEIISSKFKNADSLYIKLIYKERYFFGHFVGRIDTKVKDGYFTYRNVTNSEILKSEYFIGINDNIIDYFIDFETKSKKEKPICYGREGDHCYIIELTINGIKTEFTYKLTKENNWNGLVILIKKLKRLKKN</sequence>
<dbReference type="EMBL" id="JAYKLX010000004">
    <property type="protein sequence ID" value="MEB3345747.1"/>
    <property type="molecule type" value="Genomic_DNA"/>
</dbReference>
<proteinExistence type="predicted"/>
<reference evidence="1 2" key="1">
    <citation type="journal article" date="2013" name="Int. J. Syst. Evol. Microbiol.">
        <title>Aquimarina gracilis sp. nov., isolated from the gut microflora of a mussel, Mytilus coruscus, and emended description of Aquimarina spongiae.</title>
        <authorList>
            <person name="Park S.C."/>
            <person name="Choe H.N."/>
            <person name="Baik K.S."/>
            <person name="Seong C.N."/>
        </authorList>
    </citation>
    <scope>NUCLEOTIDE SEQUENCE [LARGE SCALE GENOMIC DNA]</scope>
    <source>
        <strain evidence="1 2">PSC32</strain>
    </source>
</reference>
<organism evidence="1 2">
    <name type="scientific">Aquimarina gracilis</name>
    <dbReference type="NCBI Taxonomy" id="874422"/>
    <lineage>
        <taxon>Bacteria</taxon>
        <taxon>Pseudomonadati</taxon>
        <taxon>Bacteroidota</taxon>
        <taxon>Flavobacteriia</taxon>
        <taxon>Flavobacteriales</taxon>
        <taxon>Flavobacteriaceae</taxon>
        <taxon>Aquimarina</taxon>
    </lineage>
</organism>
<dbReference type="Proteomes" id="UP001327027">
    <property type="component" value="Unassembled WGS sequence"/>
</dbReference>
<keyword evidence="2" id="KW-1185">Reference proteome</keyword>
<name>A0ABU5ZUI5_9FLAO</name>
<accession>A0ABU5ZUI5</accession>
<comment type="caution">
    <text evidence="1">The sequence shown here is derived from an EMBL/GenBank/DDBJ whole genome shotgun (WGS) entry which is preliminary data.</text>
</comment>
<evidence type="ECO:0000313" key="1">
    <source>
        <dbReference type="EMBL" id="MEB3345747.1"/>
    </source>
</evidence>
<protein>
    <submittedName>
        <fullName evidence="1">Uncharacterized protein</fullName>
    </submittedName>
</protein>